<accession>A0A3S0JG49</accession>
<dbReference type="RefSeq" id="WP_126693919.1">
    <property type="nucleotide sequence ID" value="NZ_RXOF01000008.1"/>
</dbReference>
<evidence type="ECO:0000313" key="2">
    <source>
        <dbReference type="EMBL" id="RTQ48842.1"/>
    </source>
</evidence>
<sequence>MKRFLRTAALGLLLLLGVAGQRAEASHALGGDLRYESLGSNQYRVYFRNFRDCSVVAAPTSVTLAARVNGCTTNDPLNRSISLPLIGPGMLGTQHCASNAFCTGGVGAGPSNYEENNYAGTVTLPPGLWTLSVEETARPNLANAPGNVGIRYEATLDNRGGLLNNSPNFGSRPVAYVGWQLNTVLSMGAFDIDGDSLAFSLVTPLQGCGQPITYLSNPAATPGPLAHNPGCQLLPTASVPPHFSATYPLPTRLDTSGTCPSRQVAARPFYFNPANGSMSFSAGAYDSVSTWAMGRNRYVLAVKVEEWRRVGGAYRNIGSTRREMLFTVVHCRGNVNPHFAPAVRVLNVSGPVPLSQEIPVRSGTAVSLALTASDANAGQNLTFSANSLGVPGVRTQQTSPNTYRMEFTPPATLPDGLYSITVKVEDDGCPVKGFEEQTLTFRVHSSPLNSRSRAELVSTAYPNPFTDQVSFTLARPATPTPVDIVNQLGQVVDRLPVPAGAAPEARFVWRPAPGVPAGVYLARFPAGGQTVRLLRLHP</sequence>
<proteinExistence type="predicted"/>
<feature type="signal peptide" evidence="1">
    <location>
        <begin position="1"/>
        <end position="23"/>
    </location>
</feature>
<dbReference type="Proteomes" id="UP000282184">
    <property type="component" value="Unassembled WGS sequence"/>
</dbReference>
<dbReference type="AlphaFoldDB" id="A0A3S0JG49"/>
<evidence type="ECO:0000256" key="1">
    <source>
        <dbReference type="SAM" id="SignalP"/>
    </source>
</evidence>
<dbReference type="EMBL" id="RXOF01000008">
    <property type="protein sequence ID" value="RTQ48842.1"/>
    <property type="molecule type" value="Genomic_DNA"/>
</dbReference>
<protein>
    <recommendedName>
        <fullName evidence="4">T9SS type A sorting domain-containing protein</fullName>
    </recommendedName>
</protein>
<feature type="chain" id="PRO_5018674435" description="T9SS type A sorting domain-containing protein" evidence="1">
    <location>
        <begin position="24"/>
        <end position="538"/>
    </location>
</feature>
<keyword evidence="3" id="KW-1185">Reference proteome</keyword>
<keyword evidence="1" id="KW-0732">Signal</keyword>
<comment type="caution">
    <text evidence="2">The sequence shown here is derived from an EMBL/GenBank/DDBJ whole genome shotgun (WGS) entry which is preliminary data.</text>
</comment>
<evidence type="ECO:0000313" key="3">
    <source>
        <dbReference type="Proteomes" id="UP000282184"/>
    </source>
</evidence>
<name>A0A3S0JG49_9BACT</name>
<dbReference type="OrthoDB" id="864079at2"/>
<gene>
    <name evidence="2" type="ORF">EJV47_14685</name>
</gene>
<evidence type="ECO:0008006" key="4">
    <source>
        <dbReference type="Google" id="ProtNLM"/>
    </source>
</evidence>
<reference evidence="2 3" key="1">
    <citation type="submission" date="2018-12" db="EMBL/GenBank/DDBJ databases">
        <title>Hymenobacter gummosus sp. nov., isolated from a spring.</title>
        <authorList>
            <person name="Nie L."/>
        </authorList>
    </citation>
    <scope>NUCLEOTIDE SEQUENCE [LARGE SCALE GENOMIC DNA]</scope>
    <source>
        <strain evidence="2 3">KCTC 52166</strain>
    </source>
</reference>
<organism evidence="2 3">
    <name type="scientific">Hymenobacter gummosus</name>
    <dbReference type="NCBI Taxonomy" id="1776032"/>
    <lineage>
        <taxon>Bacteria</taxon>
        <taxon>Pseudomonadati</taxon>
        <taxon>Bacteroidota</taxon>
        <taxon>Cytophagia</taxon>
        <taxon>Cytophagales</taxon>
        <taxon>Hymenobacteraceae</taxon>
        <taxon>Hymenobacter</taxon>
    </lineage>
</organism>